<protein>
    <submittedName>
        <fullName evidence="7">Uncharacterized protein</fullName>
    </submittedName>
</protein>
<dbReference type="FunFam" id="2.130.10.10:FF:000642">
    <property type="entry name" value="Cleavage and polyadenylation specificity factor (CPSF) A subunit protein"/>
    <property type="match status" value="1"/>
</dbReference>
<dbReference type="Pfam" id="PF03178">
    <property type="entry name" value="CPSF_A"/>
    <property type="match status" value="1"/>
</dbReference>
<evidence type="ECO:0000313" key="7">
    <source>
        <dbReference type="EMBL" id="CAL5089237.1"/>
    </source>
</evidence>
<dbReference type="InterPro" id="IPR058543">
    <property type="entry name" value="Beta-prop_RSE1/DDB1/CPSF1_2nd"/>
</dbReference>
<sequence>MEASTAAGASASSEAAASSSSGPSTSASASAAAEASATHYLAKRVLRGSAVLHIAEGRFRSPDSADVVLAKETSLELVAVGDDGVLQSICEQDMFGIVKDIGVLQWHSRHVGLIPQIVHKDLLVVLSDSGKLSLLYFCPEMHRFFAIANIELSKPGNLRHQLGRVLAIDRESSYVAVSAYEDKFALIHVSVCQSLHGSGRGTISDKKYFYPPENEEDERTVGASRTSVRGTIWAMRFISTSQDEEYNPVLAMIINRKGSDVNDLSLFGHDSSSGVINHISSYSEVGPLALDISEIPEMFGFALLFRVGDALLLDLRNPRNVCCIRRISLTTSLIGEPVAVEDSCPGLDVDDDVAACALLELRDSANNILKDDGYMDIDGVDSRGNVKSRVVCSWSWEPPDPIRPGWARLLFCLDDGEFHILEFTSDVEGVKLYTFEYIDRSFPCKPLLWMNNRMIIGFVEMGDGMIFKLGHRRLFHKSTIQNVAPILDLAIADYHGEKQDQMFACCGMCPEGSLRVLRNGVNVEKLLRTEAIYQGVTGLWTLRMKMTDAYHSFLVLSFVEETRILSVGLSFNDISDAVGFQPDVCTLACGLVADGLLVQIHSKGVKLCLPTIYAHPEGAPLTSPICTNWHPDVTISVGAVGHNIVVVATSNPCCLYVLGVRSSSSYQYELYETQHVQLQFEVSCISIPQEDWRPDNVNLSSGERDDVCHNPSAKVNVRKFAVIGTHKPSVEIISVEPGEALRLLTIGTISVNNALGAPISGCIPENVRFVAAERFYILAGLRNGMLLRFEPEASEHYFPGSFYKDSSIPHTFLQLISIRRIGITPVFLVPIHDSANADIIVLSDRPWLLHAARHSLAYSSISFLPASHVTPVSSVDCPNGLLFVAESCLHLVEMVHGKRLNAQKFSIGGTPRKVLYHNESRTLLVLRTGLSGASCSSDIVQVDPQNGVLLSRYKCEPGETAKCMQITKIGSDQVLIVGTSRSAGRPMMSNGEAESSTKGRLIILSLEAVESPRESSSFVPTSSFNPSSHSGSPFHEIIGYTTEEFSSNSLCSSPDEFCCNQIQAEQMAGHLRSLTHATLSGAVLAVYPYLDRYVLAAAGNTIYVFGFANENPHRMKKCAVGRTRFAITCLKTFESRIAVGDCRDGVLFYSYNEGLKKLELIYSDPAQRLVGDIALLNCETAVVSDRRGSISVLSSARLEVSESPQKNLAVNCSFYMGETAMSIQKAAFRYRLPIDDDTEPVLESAYDCIVASTLLGSLFVMIPLTSEEHLLLQDVQERLSVHPLTAPVLGNNHAEFRQRGIPSGVPPILDGDMLVQFLELTGEQQQAVLSHALPGKGPRGPISVFEVLRTLERVHYALN</sequence>
<feature type="domain" description="RSE1/DDB1/CPSF1 first beta-propeller" evidence="5">
    <location>
        <begin position="51"/>
        <end position="259"/>
    </location>
</feature>
<evidence type="ECO:0000259" key="4">
    <source>
        <dbReference type="Pfam" id="PF03178"/>
    </source>
</evidence>
<name>A0ABC9G8R4_9POAL</name>
<feature type="domain" description="RSE1/DDB1/CPSF1 second beta-propeller" evidence="6">
    <location>
        <begin position="534"/>
        <end position="893"/>
    </location>
</feature>
<keyword evidence="2" id="KW-0539">Nucleus</keyword>
<evidence type="ECO:0000259" key="5">
    <source>
        <dbReference type="Pfam" id="PF10433"/>
    </source>
</evidence>
<dbReference type="GO" id="GO:0005634">
    <property type="term" value="C:nucleus"/>
    <property type="evidence" value="ECO:0007669"/>
    <property type="project" value="UniProtKB-SubCell"/>
</dbReference>
<keyword evidence="8" id="KW-1185">Reference proteome</keyword>
<dbReference type="InterPro" id="IPR018846">
    <property type="entry name" value="Beta-prop_RSE1/DDB1/CPSF1_1st"/>
</dbReference>
<dbReference type="InterPro" id="IPR050358">
    <property type="entry name" value="RSE1/DDB1/CFT1"/>
</dbReference>
<evidence type="ECO:0000256" key="2">
    <source>
        <dbReference type="ARBA" id="ARBA00023242"/>
    </source>
</evidence>
<dbReference type="EMBL" id="OZ075118">
    <property type="protein sequence ID" value="CAL5089237.1"/>
    <property type="molecule type" value="Genomic_DNA"/>
</dbReference>
<comment type="subcellular location">
    <subcellularLocation>
        <location evidence="1">Nucleus</location>
    </subcellularLocation>
</comment>
<organism evidence="7 8">
    <name type="scientific">Urochloa decumbens</name>
    <dbReference type="NCBI Taxonomy" id="240449"/>
    <lineage>
        <taxon>Eukaryota</taxon>
        <taxon>Viridiplantae</taxon>
        <taxon>Streptophyta</taxon>
        <taxon>Embryophyta</taxon>
        <taxon>Tracheophyta</taxon>
        <taxon>Spermatophyta</taxon>
        <taxon>Magnoliopsida</taxon>
        <taxon>Liliopsida</taxon>
        <taxon>Poales</taxon>
        <taxon>Poaceae</taxon>
        <taxon>PACMAD clade</taxon>
        <taxon>Panicoideae</taxon>
        <taxon>Panicodae</taxon>
        <taxon>Paniceae</taxon>
        <taxon>Melinidinae</taxon>
        <taxon>Urochloa</taxon>
    </lineage>
</organism>
<proteinExistence type="predicted"/>
<accession>A0ABC9G8R4</accession>
<dbReference type="Pfam" id="PF23726">
    <property type="entry name" value="Beta-prop_RSE1_2nd"/>
    <property type="match status" value="1"/>
</dbReference>
<reference evidence="8" key="1">
    <citation type="submission" date="2024-06" db="EMBL/GenBank/DDBJ databases">
        <authorList>
            <person name="Ryan C."/>
        </authorList>
    </citation>
    <scope>NUCLEOTIDE SEQUENCE [LARGE SCALE GENOMIC DNA]</scope>
</reference>
<dbReference type="Proteomes" id="UP001497457">
    <property type="component" value="Chromosome 8b"/>
</dbReference>
<dbReference type="Gene3D" id="2.130.10.10">
    <property type="entry name" value="YVTN repeat-like/Quinoprotein amine dehydrogenase"/>
    <property type="match status" value="2"/>
</dbReference>
<dbReference type="Pfam" id="PF10433">
    <property type="entry name" value="Beta-prop_RSE1_1st"/>
    <property type="match status" value="1"/>
</dbReference>
<feature type="region of interest" description="Disordered" evidence="3">
    <location>
        <begin position="1"/>
        <end position="27"/>
    </location>
</feature>
<dbReference type="PANTHER" id="PTHR10644">
    <property type="entry name" value="DNA REPAIR/RNA PROCESSING CPSF FAMILY"/>
    <property type="match status" value="1"/>
</dbReference>
<dbReference type="InterPro" id="IPR004871">
    <property type="entry name" value="RSE1/DDB1/CPSF1_C"/>
</dbReference>
<evidence type="ECO:0000256" key="1">
    <source>
        <dbReference type="ARBA" id="ARBA00004123"/>
    </source>
</evidence>
<gene>
    <name evidence="7" type="ORF">URODEC1_LOCUS113249</name>
</gene>
<evidence type="ECO:0000256" key="3">
    <source>
        <dbReference type="SAM" id="MobiDB-lite"/>
    </source>
</evidence>
<evidence type="ECO:0000313" key="8">
    <source>
        <dbReference type="Proteomes" id="UP001497457"/>
    </source>
</evidence>
<dbReference type="InterPro" id="IPR015943">
    <property type="entry name" value="WD40/YVTN_repeat-like_dom_sf"/>
</dbReference>
<feature type="domain" description="RSE1/DDB1/CPSF1 C-terminal" evidence="4">
    <location>
        <begin position="1068"/>
        <end position="1318"/>
    </location>
</feature>
<reference evidence="7 8" key="2">
    <citation type="submission" date="2024-10" db="EMBL/GenBank/DDBJ databases">
        <authorList>
            <person name="Ryan C."/>
        </authorList>
    </citation>
    <scope>NUCLEOTIDE SEQUENCE [LARGE SCALE GENOMIC DNA]</scope>
</reference>
<evidence type="ECO:0000259" key="6">
    <source>
        <dbReference type="Pfam" id="PF23726"/>
    </source>
</evidence>